<organism evidence="2 3">
    <name type="scientific">Nitzschia inconspicua</name>
    <dbReference type="NCBI Taxonomy" id="303405"/>
    <lineage>
        <taxon>Eukaryota</taxon>
        <taxon>Sar</taxon>
        <taxon>Stramenopiles</taxon>
        <taxon>Ochrophyta</taxon>
        <taxon>Bacillariophyta</taxon>
        <taxon>Bacillariophyceae</taxon>
        <taxon>Bacillariophycidae</taxon>
        <taxon>Bacillariales</taxon>
        <taxon>Bacillariaceae</taxon>
        <taxon>Nitzschia</taxon>
    </lineage>
</organism>
<keyword evidence="3" id="KW-1185">Reference proteome</keyword>
<accession>A0A9K3KV63</accession>
<evidence type="ECO:0000256" key="1">
    <source>
        <dbReference type="SAM" id="MobiDB-lite"/>
    </source>
</evidence>
<proteinExistence type="predicted"/>
<feature type="compositionally biased region" description="Polar residues" evidence="1">
    <location>
        <begin position="305"/>
        <end position="323"/>
    </location>
</feature>
<dbReference type="AlphaFoldDB" id="A0A9K3KV63"/>
<feature type="compositionally biased region" description="Basic and acidic residues" evidence="1">
    <location>
        <begin position="324"/>
        <end position="334"/>
    </location>
</feature>
<name>A0A9K3KV63_9STRA</name>
<reference evidence="2" key="2">
    <citation type="submission" date="2021-04" db="EMBL/GenBank/DDBJ databases">
        <authorList>
            <person name="Podell S."/>
        </authorList>
    </citation>
    <scope>NUCLEOTIDE SEQUENCE</scope>
    <source>
        <strain evidence="2">Hildebrandi</strain>
    </source>
</reference>
<feature type="compositionally biased region" description="Basic and acidic residues" evidence="1">
    <location>
        <begin position="87"/>
        <end position="101"/>
    </location>
</feature>
<evidence type="ECO:0000313" key="2">
    <source>
        <dbReference type="EMBL" id="KAG7350357.1"/>
    </source>
</evidence>
<feature type="region of interest" description="Disordered" evidence="1">
    <location>
        <begin position="68"/>
        <end position="102"/>
    </location>
</feature>
<dbReference type="OrthoDB" id="49320at2759"/>
<comment type="caution">
    <text evidence="2">The sequence shown here is derived from an EMBL/GenBank/DDBJ whole genome shotgun (WGS) entry which is preliminary data.</text>
</comment>
<protein>
    <submittedName>
        <fullName evidence="2">Uncharacterized protein</fullName>
    </submittedName>
</protein>
<dbReference type="EMBL" id="JAGRRH010000018">
    <property type="protein sequence ID" value="KAG7350357.1"/>
    <property type="molecule type" value="Genomic_DNA"/>
</dbReference>
<dbReference type="Proteomes" id="UP000693970">
    <property type="component" value="Unassembled WGS sequence"/>
</dbReference>
<feature type="compositionally biased region" description="Basic residues" evidence="1">
    <location>
        <begin position="69"/>
        <end position="86"/>
    </location>
</feature>
<feature type="region of interest" description="Disordered" evidence="1">
    <location>
        <begin position="305"/>
        <end position="399"/>
    </location>
</feature>
<evidence type="ECO:0000313" key="3">
    <source>
        <dbReference type="Proteomes" id="UP000693970"/>
    </source>
</evidence>
<gene>
    <name evidence="2" type="ORF">IV203_009717</name>
</gene>
<feature type="compositionally biased region" description="Basic residues" evidence="1">
    <location>
        <begin position="378"/>
        <end position="388"/>
    </location>
</feature>
<sequence>MSVGVVVSQTFLEGLSLDVSILKSLLRRHRTSHGRTLYYRRMDMAVRCLQTTYNIVESTTRLETLTRTVRQKHHHQHHQSRHKRKQRDRDTDEEWTLRRDNNNNNENDESLSFLWQEFQTLVSIYTKGIQEIVSRIIHASKALFLEVSRGFFLPFCTVALSALARIRAMVLHIGRLGLMHLKNEIQPDLTTLLSQQSIIITTTSSSSSTTTTTTNTKNCLSTVEFEKYMNEFLDDDQNIDKNNNIDKVQWDENSLLISLGLSRPLSKSGKSTSRQDANNLSAISLEVATGSNDVGVSMVIRNQASKTSVVDTSTGSPGESKSTGLDDDRIDDNMKFVQSFKRKQQQQQQEERPDSQSKQKVKKQKTMSSANSKSSTKKEKKNKKKQKVKGNFFDDLFDS</sequence>
<reference evidence="2" key="1">
    <citation type="journal article" date="2021" name="Sci. Rep.">
        <title>Diploid genomic architecture of Nitzschia inconspicua, an elite biomass production diatom.</title>
        <authorList>
            <person name="Oliver A."/>
            <person name="Podell S."/>
            <person name="Pinowska A."/>
            <person name="Traller J.C."/>
            <person name="Smith S.R."/>
            <person name="McClure R."/>
            <person name="Beliaev A."/>
            <person name="Bohutskyi P."/>
            <person name="Hill E.A."/>
            <person name="Rabines A."/>
            <person name="Zheng H."/>
            <person name="Allen L.Z."/>
            <person name="Kuo A."/>
            <person name="Grigoriev I.V."/>
            <person name="Allen A.E."/>
            <person name="Hazlebeck D."/>
            <person name="Allen E.E."/>
        </authorList>
    </citation>
    <scope>NUCLEOTIDE SEQUENCE</scope>
    <source>
        <strain evidence="2">Hildebrandi</strain>
    </source>
</reference>